<feature type="signal peptide" evidence="2">
    <location>
        <begin position="1"/>
        <end position="20"/>
    </location>
</feature>
<keyword evidence="4" id="KW-1185">Reference proteome</keyword>
<dbReference type="AlphaFoldDB" id="A0A1X7RFL6"/>
<name>A0A1X7RFL6_ZYMT9</name>
<dbReference type="InterPro" id="IPR057394">
    <property type="entry name" value="PIGBOS1"/>
</dbReference>
<proteinExistence type="predicted"/>
<feature type="chain" id="PRO_5012553033" evidence="2">
    <location>
        <begin position="21"/>
        <end position="103"/>
    </location>
</feature>
<feature type="region of interest" description="Disordered" evidence="1">
    <location>
        <begin position="29"/>
        <end position="53"/>
    </location>
</feature>
<evidence type="ECO:0000313" key="3">
    <source>
        <dbReference type="EMBL" id="SMQ46212.1"/>
    </source>
</evidence>
<dbReference type="Proteomes" id="UP000215127">
    <property type="component" value="Chromosome 1"/>
</dbReference>
<protein>
    <submittedName>
        <fullName evidence="3">Uncharacterized protein</fullName>
    </submittedName>
</protein>
<evidence type="ECO:0000256" key="1">
    <source>
        <dbReference type="SAM" id="MobiDB-lite"/>
    </source>
</evidence>
<organism evidence="3 4">
    <name type="scientific">Zymoseptoria tritici (strain ST99CH_3D7)</name>
    <dbReference type="NCBI Taxonomy" id="1276538"/>
    <lineage>
        <taxon>Eukaryota</taxon>
        <taxon>Fungi</taxon>
        <taxon>Dikarya</taxon>
        <taxon>Ascomycota</taxon>
        <taxon>Pezizomycotina</taxon>
        <taxon>Dothideomycetes</taxon>
        <taxon>Dothideomycetidae</taxon>
        <taxon>Mycosphaerellales</taxon>
        <taxon>Mycosphaerellaceae</taxon>
        <taxon>Zymoseptoria</taxon>
    </lineage>
</organism>
<evidence type="ECO:0000256" key="2">
    <source>
        <dbReference type="SAM" id="SignalP"/>
    </source>
</evidence>
<dbReference type="EMBL" id="LT853692">
    <property type="protein sequence ID" value="SMQ46212.1"/>
    <property type="molecule type" value="Genomic_DNA"/>
</dbReference>
<evidence type="ECO:0000313" key="4">
    <source>
        <dbReference type="Proteomes" id="UP000215127"/>
    </source>
</evidence>
<keyword evidence="2" id="KW-0732">Signal</keyword>
<accession>A0A1X7RFL6</accession>
<reference evidence="3 4" key="1">
    <citation type="submission" date="2016-06" db="EMBL/GenBank/DDBJ databases">
        <authorList>
            <person name="Kjaerup R.B."/>
            <person name="Dalgaard T.S."/>
            <person name="Juul-Madsen H.R."/>
        </authorList>
    </citation>
    <scope>NUCLEOTIDE SEQUENCE [LARGE SCALE GENOMIC DNA]</scope>
</reference>
<sequence>MRGGNVIAVSLATVCGIATAYTTFQPALEEQKERRESPLAASHKDQDIREQEKKISQAITSDLNEAKDELKRTGFAWGIRQALFGTESSRTSAAAKKGKSPGE</sequence>
<dbReference type="Pfam" id="PF23670">
    <property type="entry name" value="PIGBOS1"/>
    <property type="match status" value="1"/>
</dbReference>
<gene>
    <name evidence="3" type="ORF">ZT3D7_G1357</name>
</gene>